<proteinExistence type="predicted"/>
<reference evidence="1" key="1">
    <citation type="journal article" date="2015" name="Nature">
        <title>Complex archaea that bridge the gap between prokaryotes and eukaryotes.</title>
        <authorList>
            <person name="Spang A."/>
            <person name="Saw J.H."/>
            <person name="Jorgensen S.L."/>
            <person name="Zaremba-Niedzwiedzka K."/>
            <person name="Martijn J."/>
            <person name="Lind A.E."/>
            <person name="van Eijk R."/>
            <person name="Schleper C."/>
            <person name="Guy L."/>
            <person name="Ettema T.J."/>
        </authorList>
    </citation>
    <scope>NUCLEOTIDE SEQUENCE</scope>
</reference>
<comment type="caution">
    <text evidence="1">The sequence shown here is derived from an EMBL/GenBank/DDBJ whole genome shotgun (WGS) entry which is preliminary data.</text>
</comment>
<organism evidence="1">
    <name type="scientific">marine sediment metagenome</name>
    <dbReference type="NCBI Taxonomy" id="412755"/>
    <lineage>
        <taxon>unclassified sequences</taxon>
        <taxon>metagenomes</taxon>
        <taxon>ecological metagenomes</taxon>
    </lineage>
</organism>
<dbReference type="AlphaFoldDB" id="A0A0F9KZA9"/>
<accession>A0A0F9KZA9</accession>
<dbReference type="EMBL" id="LAZR01012342">
    <property type="protein sequence ID" value="KKM27333.1"/>
    <property type="molecule type" value="Genomic_DNA"/>
</dbReference>
<protein>
    <submittedName>
        <fullName evidence="1">Uncharacterized protein</fullName>
    </submittedName>
</protein>
<gene>
    <name evidence="1" type="ORF">LCGC14_1575760</name>
</gene>
<sequence length="171" mass="19398">MSERLEVTEFCPGVDLYRVFDARVGRESVAGLYDIRTRMFHKFVKTKRGIQRTVNGKPLQGFGIQENAVQHLLARACDKVCIHYAPTGIMHTSDLSMWNTRGLLANYAGRQRFLGILTLRATRLVVEAEKGKRVLTSEQIKDFESNERQMVTIPGLTPVWLTETLTTSINV</sequence>
<name>A0A0F9KZA9_9ZZZZ</name>
<evidence type="ECO:0000313" key="1">
    <source>
        <dbReference type="EMBL" id="KKM27333.1"/>
    </source>
</evidence>